<sequence>MITFTILLTLAAGIIMLQLWQNHRGEAKPIRIESRTDELAQQRRHRRGR</sequence>
<gene>
    <name evidence="1" type="ORF">WNY58_06045</name>
</gene>
<name>A0ABU9TQG5_9GAMM</name>
<comment type="caution">
    <text evidence="1">The sequence shown here is derived from an EMBL/GenBank/DDBJ whole genome shotgun (WGS) entry which is preliminary data.</text>
</comment>
<evidence type="ECO:0000313" key="1">
    <source>
        <dbReference type="EMBL" id="MEM5535949.1"/>
    </source>
</evidence>
<proteinExistence type="predicted"/>
<dbReference type="RefSeq" id="WP_342854016.1">
    <property type="nucleotide sequence ID" value="NZ_JBBMRA010000004.1"/>
</dbReference>
<dbReference type="Proteomes" id="UP001449225">
    <property type="component" value="Unassembled WGS sequence"/>
</dbReference>
<organism evidence="1 2">
    <name type="scientific">Neptuniibacter pectenicola</name>
    <dbReference type="NCBI Taxonomy" id="1806669"/>
    <lineage>
        <taxon>Bacteria</taxon>
        <taxon>Pseudomonadati</taxon>
        <taxon>Pseudomonadota</taxon>
        <taxon>Gammaproteobacteria</taxon>
        <taxon>Oceanospirillales</taxon>
        <taxon>Oceanospirillaceae</taxon>
        <taxon>Neptuniibacter</taxon>
    </lineage>
</organism>
<reference evidence="1 2" key="1">
    <citation type="submission" date="2024-03" db="EMBL/GenBank/DDBJ databases">
        <title>Community enrichment and isolation of bacterial strains for fucoidan degradation.</title>
        <authorList>
            <person name="Sichert A."/>
        </authorList>
    </citation>
    <scope>NUCLEOTIDE SEQUENCE [LARGE SCALE GENOMIC DNA]</scope>
    <source>
        <strain evidence="1 2">AS76</strain>
    </source>
</reference>
<protein>
    <submittedName>
        <fullName evidence="1">Uncharacterized protein</fullName>
    </submittedName>
</protein>
<accession>A0ABU9TQG5</accession>
<keyword evidence="2" id="KW-1185">Reference proteome</keyword>
<evidence type="ECO:0000313" key="2">
    <source>
        <dbReference type="Proteomes" id="UP001449225"/>
    </source>
</evidence>
<dbReference type="EMBL" id="JBBMRA010000004">
    <property type="protein sequence ID" value="MEM5535949.1"/>
    <property type="molecule type" value="Genomic_DNA"/>
</dbReference>